<evidence type="ECO:0000313" key="1">
    <source>
        <dbReference type="EMBL" id="SVB47984.1"/>
    </source>
</evidence>
<name>A0A382ED48_9ZZZZ</name>
<organism evidence="1">
    <name type="scientific">marine metagenome</name>
    <dbReference type="NCBI Taxonomy" id="408172"/>
    <lineage>
        <taxon>unclassified sequences</taxon>
        <taxon>metagenomes</taxon>
        <taxon>ecological metagenomes</taxon>
    </lineage>
</organism>
<dbReference type="AlphaFoldDB" id="A0A382ED48"/>
<dbReference type="EMBL" id="UINC01043648">
    <property type="protein sequence ID" value="SVB47984.1"/>
    <property type="molecule type" value="Genomic_DNA"/>
</dbReference>
<proteinExistence type="predicted"/>
<evidence type="ECO:0008006" key="2">
    <source>
        <dbReference type="Google" id="ProtNLM"/>
    </source>
</evidence>
<accession>A0A382ED48</accession>
<sequence length="144" mass="16905">MFKFLAKFFEGWIDIEGAYNQCDRAVSQLQEYKENPERFTGDKKEQFDLVVNNAIVSATQFVDMEMEGERHWPGIFREMHKYLATIYFEQGLIDKAEEHFLKLKEYGIEGERDYDEIHEKFRLKDDLQSTGNSEIVESSGNVSA</sequence>
<protein>
    <recommendedName>
        <fullName evidence="2">Tetratricopeptide repeat protein</fullName>
    </recommendedName>
</protein>
<reference evidence="1" key="1">
    <citation type="submission" date="2018-05" db="EMBL/GenBank/DDBJ databases">
        <authorList>
            <person name="Lanie J.A."/>
            <person name="Ng W.-L."/>
            <person name="Kazmierczak K.M."/>
            <person name="Andrzejewski T.M."/>
            <person name="Davidsen T.M."/>
            <person name="Wayne K.J."/>
            <person name="Tettelin H."/>
            <person name="Glass J.I."/>
            <person name="Rusch D."/>
            <person name="Podicherti R."/>
            <person name="Tsui H.-C.T."/>
            <person name="Winkler M.E."/>
        </authorList>
    </citation>
    <scope>NUCLEOTIDE SEQUENCE</scope>
</reference>
<gene>
    <name evidence="1" type="ORF">METZ01_LOCUS200838</name>
</gene>